<organism evidence="5 6">
    <name type="scientific">Mycoplasmopsis citelli</name>
    <dbReference type="NCBI Taxonomy" id="171281"/>
    <lineage>
        <taxon>Bacteria</taxon>
        <taxon>Bacillati</taxon>
        <taxon>Mycoplasmatota</taxon>
        <taxon>Mycoplasmoidales</taxon>
        <taxon>Metamycoplasmataceae</taxon>
        <taxon>Mycoplasmopsis</taxon>
    </lineage>
</organism>
<dbReference type="InterPro" id="IPR000055">
    <property type="entry name" value="Restrct_endonuc_typeI_TRD"/>
</dbReference>
<dbReference type="Proteomes" id="UP000290985">
    <property type="component" value="Chromosome"/>
</dbReference>
<dbReference type="EC" id="3.1.21.-" evidence="5"/>
<dbReference type="GO" id="GO:0003677">
    <property type="term" value="F:DNA binding"/>
    <property type="evidence" value="ECO:0007669"/>
    <property type="project" value="UniProtKB-KW"/>
</dbReference>
<dbReference type="Gene3D" id="3.90.220.20">
    <property type="entry name" value="DNA methylase specificity domains"/>
    <property type="match status" value="1"/>
</dbReference>
<name>A0A449B2F5_9BACT</name>
<feature type="domain" description="Type I restriction modification DNA specificity" evidence="4">
    <location>
        <begin position="6"/>
        <end position="138"/>
    </location>
</feature>
<comment type="similarity">
    <text evidence="1">Belongs to the type-I restriction system S methylase family.</text>
</comment>
<dbReference type="GO" id="GO:0009307">
    <property type="term" value="P:DNA restriction-modification system"/>
    <property type="evidence" value="ECO:0007669"/>
    <property type="project" value="UniProtKB-KW"/>
</dbReference>
<evidence type="ECO:0000256" key="1">
    <source>
        <dbReference type="ARBA" id="ARBA00010923"/>
    </source>
</evidence>
<dbReference type="InterPro" id="IPR044946">
    <property type="entry name" value="Restrct_endonuc_typeI_TRD_sf"/>
</dbReference>
<gene>
    <name evidence="5" type="primary">bcgIB_1</name>
    <name evidence="5" type="ORF">NCTC10181_00624</name>
</gene>
<reference evidence="5 6" key="1">
    <citation type="submission" date="2019-01" db="EMBL/GenBank/DDBJ databases">
        <authorList>
            <consortium name="Pathogen Informatics"/>
        </authorList>
    </citation>
    <scope>NUCLEOTIDE SEQUENCE [LARGE SCALE GENOMIC DNA]</scope>
    <source>
        <strain evidence="5 6">NCTC10181</strain>
    </source>
</reference>
<keyword evidence="5" id="KW-0378">Hydrolase</keyword>
<dbReference type="GO" id="GO:0016787">
    <property type="term" value="F:hydrolase activity"/>
    <property type="evidence" value="ECO:0007669"/>
    <property type="project" value="UniProtKB-KW"/>
</dbReference>
<dbReference type="AlphaFoldDB" id="A0A449B2F5"/>
<evidence type="ECO:0000256" key="2">
    <source>
        <dbReference type="ARBA" id="ARBA00022747"/>
    </source>
</evidence>
<dbReference type="KEGG" id="mcit:NCTC10181_00624"/>
<proteinExistence type="inferred from homology"/>
<keyword evidence="2" id="KW-0680">Restriction system</keyword>
<dbReference type="SUPFAM" id="SSF116734">
    <property type="entry name" value="DNA methylase specificity domain"/>
    <property type="match status" value="1"/>
</dbReference>
<keyword evidence="6" id="KW-1185">Reference proteome</keyword>
<sequence>MDFVKKSSKTIEFIGRSKDNYGVQGYVKELSTKPNDHNVISVNQIGYVHAQIRKNPWYSSQNIFILSPRNVDLINLSVLSAVNKWLEKYTGGYSSYPTLESLKTDKIWLPTKNGEIDFKFINELTKELEAQRIAELEAQRIAELEAYLTATGLKDFNLTKEEDLAIRRLSNNLGSNVLDIKWSEFKINDLFEVNSSKKTFNANKLNIYKKQENGLLPYVTRTSKTNGIVGFIKENINFSNPGDSLTFGQDTFKVFYQKQDFFTGNNIKILLPKFKQMTNYKLRFISLCLQKSVEKLSWGTNSDFDFINNIKFHLPTKNGEIDFEFMETLISAVQKLVIKDVVKWADKRIEYTKQIVQ</sequence>
<evidence type="ECO:0000313" key="5">
    <source>
        <dbReference type="EMBL" id="VEU74763.1"/>
    </source>
</evidence>
<dbReference type="EMBL" id="LR215036">
    <property type="protein sequence ID" value="VEU74763.1"/>
    <property type="molecule type" value="Genomic_DNA"/>
</dbReference>
<protein>
    <submittedName>
        <fullName evidence="5">Restriction enzyme BgcI subunit beta</fullName>
        <ecNumber evidence="5">3.1.21.-</ecNumber>
    </submittedName>
</protein>
<dbReference type="REBASE" id="298189">
    <property type="entry name" value="S.Mci10181ORF623P"/>
</dbReference>
<accession>A0A449B2F5</accession>
<evidence type="ECO:0000259" key="4">
    <source>
        <dbReference type="Pfam" id="PF01420"/>
    </source>
</evidence>
<keyword evidence="3" id="KW-0238">DNA-binding</keyword>
<dbReference type="Pfam" id="PF01420">
    <property type="entry name" value="Methylase_S"/>
    <property type="match status" value="2"/>
</dbReference>
<evidence type="ECO:0000313" key="6">
    <source>
        <dbReference type="Proteomes" id="UP000290985"/>
    </source>
</evidence>
<evidence type="ECO:0000256" key="3">
    <source>
        <dbReference type="ARBA" id="ARBA00023125"/>
    </source>
</evidence>
<feature type="domain" description="Type I restriction modification DNA specificity" evidence="4">
    <location>
        <begin position="181"/>
        <end position="333"/>
    </location>
</feature>